<dbReference type="EMBL" id="JASBWV010000001">
    <property type="protein sequence ID" value="KAJ9127999.1"/>
    <property type="molecule type" value="Genomic_DNA"/>
</dbReference>
<comment type="caution">
    <text evidence="1">The sequence shown here is derived from an EMBL/GenBank/DDBJ whole genome shotgun (WGS) entry which is preliminary data.</text>
</comment>
<evidence type="ECO:0000313" key="2">
    <source>
        <dbReference type="Proteomes" id="UP001234202"/>
    </source>
</evidence>
<keyword evidence="2" id="KW-1185">Reference proteome</keyword>
<organism evidence="1 2">
    <name type="scientific">Naganishia onofrii</name>
    <dbReference type="NCBI Taxonomy" id="1851511"/>
    <lineage>
        <taxon>Eukaryota</taxon>
        <taxon>Fungi</taxon>
        <taxon>Dikarya</taxon>
        <taxon>Basidiomycota</taxon>
        <taxon>Agaricomycotina</taxon>
        <taxon>Tremellomycetes</taxon>
        <taxon>Filobasidiales</taxon>
        <taxon>Filobasidiaceae</taxon>
        <taxon>Naganishia</taxon>
    </lineage>
</organism>
<proteinExistence type="predicted"/>
<sequence>MALEHYPHIGSRSQGEVGFSDSTDTFTLEHESSGLATEKNEKTSWLNPTYKGSMPWGVQARLGTRPNTPSPSVPSSDHESSTTTAFALAGSTASLEKQQQQSGLYLAPPLQRFATSSSLGMPGSIRSIQRALSSTDSLDLDDSPLIVPLDFPSPPAKPNHFVERYTASQVTPPCLRAATPEQTEAAEPMTPTLDTPATGRFQTSSKSYPSPVQAGFRTPSSRYSVETQVRREASGSGFAAARTLTFDGSHTPSSDTSAIGNRTRTNSFGGAAFPGSPLDASSPYSNRTQDTSRDAYRGQLRNFSYGLDVLEEPTHEASMSTGARGLDDQNLLPGLTRFRADANMSRWAQGDTPNETPNLSLSELVSSPPSTDTGIDDNIIHTAVITPEDRHFPTISSPPKAMAETWTPRGALGIGEGFGGGPQRDERGKKIDAKRWRLADPLTNDSPRTAVDVYTNDKPGKSRTKVGLKERFSQSVLNLLGDSKKGKARAAERESGEAGASQWPRKTTKAEKRKSVNDLLGPSVPRSTYAWEDPAGRSAQKETPGVRARRIFFGRSDRNLASRLRNPNSVELPAPRMVKSGSAFFPQPSHSASQPPPGTRKLPFSPSMPALSSSLNGRAASDIRIQTWLNTSQAALSDWEHARYNFTRTDAQRPPQVSPTPLRPYSFSKNAVSPTTGKQANGFSNAIPPSTSLPGPIADHPAKSSESPYRVLQPAPQPEEPAPKAAKEGRRRSILLGVAQRKNTTDVTAAEKQPKRRTTSINKLTSWLGFGRSKSSRILDQEIRYDGPALPPTPSSFLGSNVSQSTFAPTRPHYVNARTGSSTLLPNTDRQTEQAGNTNQRRRRSGGDWLGSIGRRRTDKQAHPVSSRSPEIILLSAEHLPPPTINEHGFLQSSAPLPFEPKLSETYLALHGIRTAGQSDHVNGQSSTGIPSMAIQMERDLSRLTEGDEDGVGLFSISPSPVISSAPTLATHSGHRRKPTPPFLDPWTTTSNSLAVPTFDMDKKRSKHIKRYPNTLSIGSMSSMSTGITDGEEPAIISAIRSSPIHEQLPSHTAPTVARGVSLDLSALTADERQAVGLGTTLHIPPIASTYPFPQAV</sequence>
<evidence type="ECO:0000313" key="1">
    <source>
        <dbReference type="EMBL" id="KAJ9127999.1"/>
    </source>
</evidence>
<accession>A0ACC2XWU4</accession>
<dbReference type="Proteomes" id="UP001234202">
    <property type="component" value="Unassembled WGS sequence"/>
</dbReference>
<protein>
    <submittedName>
        <fullName evidence="1">Uncharacterized protein</fullName>
    </submittedName>
</protein>
<gene>
    <name evidence="1" type="ORF">QFC24_000286</name>
</gene>
<reference evidence="1" key="1">
    <citation type="submission" date="2023-04" db="EMBL/GenBank/DDBJ databases">
        <title>Draft Genome sequencing of Naganishia species isolated from polar environments using Oxford Nanopore Technology.</title>
        <authorList>
            <person name="Leo P."/>
            <person name="Venkateswaran K."/>
        </authorList>
    </citation>
    <scope>NUCLEOTIDE SEQUENCE</scope>
    <source>
        <strain evidence="1">DBVPG 5303</strain>
    </source>
</reference>
<name>A0ACC2XWU4_9TREE</name>